<name>A0A4V5P071_9SPHI</name>
<keyword evidence="5" id="KW-0804">Transcription</keyword>
<dbReference type="Pfam" id="PF08281">
    <property type="entry name" value="Sigma70_r4_2"/>
    <property type="match status" value="1"/>
</dbReference>
<keyword evidence="3" id="KW-0731">Sigma factor</keyword>
<dbReference type="Proteomes" id="UP000309488">
    <property type="component" value="Unassembled WGS sequence"/>
</dbReference>
<feature type="domain" description="RNA polymerase sigma factor 70 region 4 type 2" evidence="7">
    <location>
        <begin position="126"/>
        <end position="177"/>
    </location>
</feature>
<dbReference type="SUPFAM" id="SSF88659">
    <property type="entry name" value="Sigma3 and sigma4 domains of RNA polymerase sigma factors"/>
    <property type="match status" value="1"/>
</dbReference>
<evidence type="ECO:0000313" key="9">
    <source>
        <dbReference type="Proteomes" id="UP000309488"/>
    </source>
</evidence>
<dbReference type="PANTHER" id="PTHR43133:SF8">
    <property type="entry name" value="RNA POLYMERASE SIGMA FACTOR HI_1459-RELATED"/>
    <property type="match status" value="1"/>
</dbReference>
<dbReference type="Gene3D" id="1.10.1740.10">
    <property type="match status" value="1"/>
</dbReference>
<evidence type="ECO:0000256" key="1">
    <source>
        <dbReference type="ARBA" id="ARBA00010641"/>
    </source>
</evidence>
<keyword evidence="4" id="KW-0238">DNA-binding</keyword>
<reference evidence="8 9" key="1">
    <citation type="submission" date="2019-04" db="EMBL/GenBank/DDBJ databases">
        <title>Pedobacter sp. RP-3-22 sp. nov., isolated from Arctic soil.</title>
        <authorList>
            <person name="Dahal R.H."/>
            <person name="Kim D.-U."/>
        </authorList>
    </citation>
    <scope>NUCLEOTIDE SEQUENCE [LARGE SCALE GENOMIC DNA]</scope>
    <source>
        <strain evidence="8 9">RP-3-22</strain>
    </source>
</reference>
<evidence type="ECO:0000256" key="5">
    <source>
        <dbReference type="ARBA" id="ARBA00023163"/>
    </source>
</evidence>
<dbReference type="NCBIfam" id="TIGR02937">
    <property type="entry name" value="sigma70-ECF"/>
    <property type="match status" value="1"/>
</dbReference>
<dbReference type="GO" id="GO:0006352">
    <property type="term" value="P:DNA-templated transcription initiation"/>
    <property type="evidence" value="ECO:0007669"/>
    <property type="project" value="InterPro"/>
</dbReference>
<comment type="similarity">
    <text evidence="1">Belongs to the sigma-70 factor family. ECF subfamily.</text>
</comment>
<dbReference type="AlphaFoldDB" id="A0A4V5P071"/>
<evidence type="ECO:0000313" key="8">
    <source>
        <dbReference type="EMBL" id="TKC12582.1"/>
    </source>
</evidence>
<dbReference type="CDD" id="cd06171">
    <property type="entry name" value="Sigma70_r4"/>
    <property type="match status" value="1"/>
</dbReference>
<evidence type="ECO:0000256" key="2">
    <source>
        <dbReference type="ARBA" id="ARBA00023015"/>
    </source>
</evidence>
<evidence type="ECO:0000256" key="4">
    <source>
        <dbReference type="ARBA" id="ARBA00023125"/>
    </source>
</evidence>
<comment type="caution">
    <text evidence="8">The sequence shown here is derived from an EMBL/GenBank/DDBJ whole genome shotgun (WGS) entry which is preliminary data.</text>
</comment>
<dbReference type="SUPFAM" id="SSF88946">
    <property type="entry name" value="Sigma2 domain of RNA polymerase sigma factors"/>
    <property type="match status" value="1"/>
</dbReference>
<evidence type="ECO:0000256" key="3">
    <source>
        <dbReference type="ARBA" id="ARBA00023082"/>
    </source>
</evidence>
<keyword evidence="9" id="KW-1185">Reference proteome</keyword>
<dbReference type="InterPro" id="IPR014284">
    <property type="entry name" value="RNA_pol_sigma-70_dom"/>
</dbReference>
<dbReference type="InterPro" id="IPR013324">
    <property type="entry name" value="RNA_pol_sigma_r3/r4-like"/>
</dbReference>
<evidence type="ECO:0000259" key="6">
    <source>
        <dbReference type="Pfam" id="PF04542"/>
    </source>
</evidence>
<dbReference type="Pfam" id="PF04542">
    <property type="entry name" value="Sigma70_r2"/>
    <property type="match status" value="1"/>
</dbReference>
<feature type="domain" description="RNA polymerase sigma-70 region 2" evidence="6">
    <location>
        <begin position="25"/>
        <end position="91"/>
    </location>
</feature>
<dbReference type="InterPro" id="IPR036388">
    <property type="entry name" value="WH-like_DNA-bd_sf"/>
</dbReference>
<keyword evidence="2" id="KW-0805">Transcription regulation</keyword>
<dbReference type="InterPro" id="IPR007627">
    <property type="entry name" value="RNA_pol_sigma70_r2"/>
</dbReference>
<gene>
    <name evidence="8" type="ORF">FA048_02905</name>
</gene>
<dbReference type="GO" id="GO:0003677">
    <property type="term" value="F:DNA binding"/>
    <property type="evidence" value="ECO:0007669"/>
    <property type="project" value="UniProtKB-KW"/>
</dbReference>
<dbReference type="InterPro" id="IPR013249">
    <property type="entry name" value="RNA_pol_sigma70_r4_t2"/>
</dbReference>
<dbReference type="EMBL" id="SWBR01000001">
    <property type="protein sequence ID" value="TKC12582.1"/>
    <property type="molecule type" value="Genomic_DNA"/>
</dbReference>
<organism evidence="8 9">
    <name type="scientific">Pedobacter polaris</name>
    <dbReference type="NCBI Taxonomy" id="2571273"/>
    <lineage>
        <taxon>Bacteria</taxon>
        <taxon>Pseudomonadati</taxon>
        <taxon>Bacteroidota</taxon>
        <taxon>Sphingobacteriia</taxon>
        <taxon>Sphingobacteriales</taxon>
        <taxon>Sphingobacteriaceae</taxon>
        <taxon>Pedobacter</taxon>
    </lineage>
</organism>
<protein>
    <submittedName>
        <fullName evidence="8">Sigma-70 family RNA polymerase sigma factor</fullName>
    </submittedName>
</protein>
<sequence>MQEKETDLALINAVLAGNTAQYAVLVKRHQRFVFTLAMRFAKNREDAEEVAQDCFVKAYRALGTFKQTSKFTTWLYTITYTTAMTFLRKKRLDTQSINDDENVLQIANSGTDFDANTVEKKSSYVYLNQAIDMLLPDDAVIITLFYKGEQSLEEIGEALNMEANTVKVKLHRARLRLKEKLQYLLKDEVKELI</sequence>
<dbReference type="Gene3D" id="1.10.10.10">
    <property type="entry name" value="Winged helix-like DNA-binding domain superfamily/Winged helix DNA-binding domain"/>
    <property type="match status" value="1"/>
</dbReference>
<dbReference type="InterPro" id="IPR013325">
    <property type="entry name" value="RNA_pol_sigma_r2"/>
</dbReference>
<dbReference type="PANTHER" id="PTHR43133">
    <property type="entry name" value="RNA POLYMERASE ECF-TYPE SIGMA FACTO"/>
    <property type="match status" value="1"/>
</dbReference>
<dbReference type="RefSeq" id="WP_136838706.1">
    <property type="nucleotide sequence ID" value="NZ_SWBR01000001.1"/>
</dbReference>
<dbReference type="OrthoDB" id="9780326at2"/>
<evidence type="ECO:0000259" key="7">
    <source>
        <dbReference type="Pfam" id="PF08281"/>
    </source>
</evidence>
<proteinExistence type="inferred from homology"/>
<dbReference type="GO" id="GO:0016987">
    <property type="term" value="F:sigma factor activity"/>
    <property type="evidence" value="ECO:0007669"/>
    <property type="project" value="UniProtKB-KW"/>
</dbReference>
<accession>A0A4V5P071</accession>
<dbReference type="InterPro" id="IPR039425">
    <property type="entry name" value="RNA_pol_sigma-70-like"/>
</dbReference>